<dbReference type="AlphaFoldDB" id="A0A1G9C9R2"/>
<dbReference type="EMBL" id="FNFM01000008">
    <property type="protein sequence ID" value="SDK48105.1"/>
    <property type="molecule type" value="Genomic_DNA"/>
</dbReference>
<sequence length="208" mass="21820">MSDPLLVPILLVALAILLALWPQHPDPAPRPHTRHGGAGPGTLTVRQLQAQLAGIAGDSSGSTGTKLRAVATASTATGSSDLPEPGAVVPTQSRSEPEPIRWPETDPDEQLESRGSVHHAFREHYDESHGAIPATSNSPATPDVAALAAWQTASRSSKPHHAAVRKAPGPHHRHTSRCQPAPMPVGALPDADPNLALLGRVLEGLRRL</sequence>
<dbReference type="RefSeq" id="WP_143013082.1">
    <property type="nucleotide sequence ID" value="NZ_FNFM01000008.1"/>
</dbReference>
<dbReference type="Proteomes" id="UP000199213">
    <property type="component" value="Unassembled WGS sequence"/>
</dbReference>
<feature type="compositionally biased region" description="Basic and acidic residues" evidence="1">
    <location>
        <begin position="95"/>
        <end position="104"/>
    </location>
</feature>
<keyword evidence="3" id="KW-1185">Reference proteome</keyword>
<evidence type="ECO:0000313" key="3">
    <source>
        <dbReference type="Proteomes" id="UP000199213"/>
    </source>
</evidence>
<protein>
    <submittedName>
        <fullName evidence="2">Uncharacterized protein</fullName>
    </submittedName>
</protein>
<organism evidence="2 3">
    <name type="scientific">Actinopolyspora mzabensis</name>
    <dbReference type="NCBI Taxonomy" id="995066"/>
    <lineage>
        <taxon>Bacteria</taxon>
        <taxon>Bacillati</taxon>
        <taxon>Actinomycetota</taxon>
        <taxon>Actinomycetes</taxon>
        <taxon>Actinopolysporales</taxon>
        <taxon>Actinopolysporaceae</taxon>
        <taxon>Actinopolyspora</taxon>
    </lineage>
</organism>
<feature type="compositionally biased region" description="Basic residues" evidence="1">
    <location>
        <begin position="157"/>
        <end position="176"/>
    </location>
</feature>
<dbReference type="OrthoDB" id="9966418at2"/>
<name>A0A1G9C9R2_ACTMZ</name>
<proteinExistence type="predicted"/>
<accession>A0A1G9C9R2</accession>
<reference evidence="3" key="1">
    <citation type="submission" date="2016-10" db="EMBL/GenBank/DDBJ databases">
        <authorList>
            <person name="Varghese N."/>
            <person name="Submissions S."/>
        </authorList>
    </citation>
    <scope>NUCLEOTIDE SEQUENCE [LARGE SCALE GENOMIC DNA]</scope>
    <source>
        <strain evidence="3">DSM 45460</strain>
    </source>
</reference>
<evidence type="ECO:0000313" key="2">
    <source>
        <dbReference type="EMBL" id="SDK48105.1"/>
    </source>
</evidence>
<evidence type="ECO:0000256" key="1">
    <source>
        <dbReference type="SAM" id="MobiDB-lite"/>
    </source>
</evidence>
<gene>
    <name evidence="2" type="ORF">SAMN04487820_108185</name>
</gene>
<feature type="region of interest" description="Disordered" evidence="1">
    <location>
        <begin position="151"/>
        <end position="182"/>
    </location>
</feature>
<feature type="region of interest" description="Disordered" evidence="1">
    <location>
        <begin position="72"/>
        <end position="115"/>
    </location>
</feature>